<comment type="caution">
    <text evidence="2">The sequence shown here is derived from an EMBL/GenBank/DDBJ whole genome shotgun (WGS) entry which is preliminary data.</text>
</comment>
<accession>A0ABV9C322</accession>
<dbReference type="Proteomes" id="UP001595961">
    <property type="component" value="Unassembled WGS sequence"/>
</dbReference>
<dbReference type="Pfam" id="PF07969">
    <property type="entry name" value="Amidohydro_3"/>
    <property type="match status" value="1"/>
</dbReference>
<dbReference type="Gene3D" id="3.10.310.70">
    <property type="match status" value="1"/>
</dbReference>
<protein>
    <submittedName>
        <fullName evidence="2">Amidohydrolase</fullName>
        <ecNumber evidence="2">3.5.-.-</ecNumber>
    </submittedName>
</protein>
<feature type="domain" description="Amidohydrolase 3" evidence="1">
    <location>
        <begin position="54"/>
        <end position="536"/>
    </location>
</feature>
<name>A0ABV9C322_9GAMM</name>
<dbReference type="Gene3D" id="2.30.40.10">
    <property type="entry name" value="Urease, subunit C, domain 1"/>
    <property type="match status" value="1"/>
</dbReference>
<dbReference type="InterPro" id="IPR011059">
    <property type="entry name" value="Metal-dep_hydrolase_composite"/>
</dbReference>
<dbReference type="GO" id="GO:0016787">
    <property type="term" value="F:hydrolase activity"/>
    <property type="evidence" value="ECO:0007669"/>
    <property type="project" value="UniProtKB-KW"/>
</dbReference>
<evidence type="ECO:0000313" key="2">
    <source>
        <dbReference type="EMBL" id="MFC4527331.1"/>
    </source>
</evidence>
<dbReference type="Gene3D" id="3.20.20.140">
    <property type="entry name" value="Metal-dependent hydrolases"/>
    <property type="match status" value="1"/>
</dbReference>
<dbReference type="InterPro" id="IPR032466">
    <property type="entry name" value="Metal_Hydrolase"/>
</dbReference>
<proteinExistence type="predicted"/>
<dbReference type="SUPFAM" id="SSF51556">
    <property type="entry name" value="Metallo-dependent hydrolases"/>
    <property type="match status" value="1"/>
</dbReference>
<dbReference type="EC" id="3.5.-.-" evidence="2"/>
<dbReference type="RefSeq" id="WP_266149337.1">
    <property type="nucleotide sequence ID" value="NZ_CP064028.1"/>
</dbReference>
<dbReference type="SUPFAM" id="SSF51338">
    <property type="entry name" value="Composite domain of metallo-dependent hydrolases"/>
    <property type="match status" value="1"/>
</dbReference>
<sequence length="615" mass="68285">MATHPTLIVHNARIHTGVARRPEAQALAVSGRHFAAVGTNGQIKALAGPATVMIDAGRRRVIPGLIDSHLHVIRGGLNYNLELRWDGVPSLADAMRMLADQVARTPAPQWVRVVGGFTEQQFAERRLPSLEELNQVAPETPVFILHLYDRALLNAAALRACGYTKDTPDPPGGQIVRDHAGTPTGLLLATPNAALLYATLALGPKLPYEYQLNSTRHFLRELNRLGITSVIDAGGGFQNYPDDYRVIEELHQHHLLTVRIAYNLFTQKPAEELQDFAHWTSHNQYHQGDEFYRLNGAGEMLAFSAADFEDFRQPRPEMPARMEADLEQVARLLASRRWPWRMHATYDETIGRALDVFEKIDREVSLQGLPWFFDHAETVSDRNLERIARLGGGIAIQHRMAYQGEYFVERFGAQAAAHTPPFKRMLAMGIPVGAGTDATRVASYDPWNALYWLTTGKTLGGLSLYPDSNRVDRASALALYTRANTWFSGEQELKGQIDIEQLADFALLSHDYFEVDDEAIRQIVAELTVVDGHIVYAGGDFSPHDPPPLAAMPDWAPVNFGSRYWKSPQAYARVQHARQLAAVGQTSPGALSACGHLPLDARQPWGPSGCTCWAF</sequence>
<gene>
    <name evidence="2" type="ORF">ACFO5W_11870</name>
</gene>
<reference evidence="3" key="1">
    <citation type="journal article" date="2019" name="Int. J. Syst. Evol. Microbiol.">
        <title>The Global Catalogue of Microorganisms (GCM) 10K type strain sequencing project: providing services to taxonomists for standard genome sequencing and annotation.</title>
        <authorList>
            <consortium name="The Broad Institute Genomics Platform"/>
            <consortium name="The Broad Institute Genome Sequencing Center for Infectious Disease"/>
            <person name="Wu L."/>
            <person name="Ma J."/>
        </authorList>
    </citation>
    <scope>NUCLEOTIDE SEQUENCE [LARGE SCALE GENOMIC DNA]</scope>
    <source>
        <strain evidence="3">CCM 4481</strain>
    </source>
</reference>
<evidence type="ECO:0000259" key="1">
    <source>
        <dbReference type="Pfam" id="PF07969"/>
    </source>
</evidence>
<dbReference type="EMBL" id="JBHSGA010000017">
    <property type="protein sequence ID" value="MFC4527331.1"/>
    <property type="molecule type" value="Genomic_DNA"/>
</dbReference>
<dbReference type="PANTHER" id="PTHR22642:SF21">
    <property type="entry name" value="PERIPLASMIC PROTEIN"/>
    <property type="match status" value="1"/>
</dbReference>
<keyword evidence="2" id="KW-0378">Hydrolase</keyword>
<organism evidence="2 3">
    <name type="scientific">Dyella halodurans</name>
    <dbReference type="NCBI Taxonomy" id="1920171"/>
    <lineage>
        <taxon>Bacteria</taxon>
        <taxon>Pseudomonadati</taxon>
        <taxon>Pseudomonadota</taxon>
        <taxon>Gammaproteobacteria</taxon>
        <taxon>Lysobacterales</taxon>
        <taxon>Rhodanobacteraceae</taxon>
        <taxon>Dyella</taxon>
    </lineage>
</organism>
<dbReference type="InterPro" id="IPR013108">
    <property type="entry name" value="Amidohydro_3"/>
</dbReference>
<dbReference type="CDD" id="cd01300">
    <property type="entry name" value="YtcJ_like"/>
    <property type="match status" value="1"/>
</dbReference>
<keyword evidence="3" id="KW-1185">Reference proteome</keyword>
<dbReference type="InterPro" id="IPR033932">
    <property type="entry name" value="YtcJ-like"/>
</dbReference>
<evidence type="ECO:0000313" key="3">
    <source>
        <dbReference type="Proteomes" id="UP001595961"/>
    </source>
</evidence>
<dbReference type="PANTHER" id="PTHR22642">
    <property type="entry name" value="IMIDAZOLONEPROPIONASE"/>
    <property type="match status" value="1"/>
</dbReference>